<accession>A0A939TMC0</accession>
<organism evidence="1 2">
    <name type="scientific">Leucobacter tardus</name>
    <dbReference type="NCBI Taxonomy" id="501483"/>
    <lineage>
        <taxon>Bacteria</taxon>
        <taxon>Bacillati</taxon>
        <taxon>Actinomycetota</taxon>
        <taxon>Actinomycetes</taxon>
        <taxon>Micrococcales</taxon>
        <taxon>Microbacteriaceae</taxon>
        <taxon>Leucobacter</taxon>
    </lineage>
</organism>
<reference evidence="1" key="1">
    <citation type="submission" date="2021-03" db="EMBL/GenBank/DDBJ databases">
        <title>Leucobacter chromiisoli sp. nov., isolated from chromium-containing soil of chemical plant.</title>
        <authorList>
            <person name="Xu Z."/>
        </authorList>
    </citation>
    <scope>NUCLEOTIDE SEQUENCE</scope>
    <source>
        <strain evidence="1">K 70/01</strain>
    </source>
</reference>
<dbReference type="RefSeq" id="WP_208236827.1">
    <property type="nucleotide sequence ID" value="NZ_BAAAQU010000001.1"/>
</dbReference>
<evidence type="ECO:0000313" key="2">
    <source>
        <dbReference type="Proteomes" id="UP000668403"/>
    </source>
</evidence>
<dbReference type="AlphaFoldDB" id="A0A939TMC0"/>
<name>A0A939TMC0_9MICO</name>
<dbReference type="EMBL" id="JAGFBF010000001">
    <property type="protein sequence ID" value="MBO2989024.1"/>
    <property type="molecule type" value="Genomic_DNA"/>
</dbReference>
<protein>
    <submittedName>
        <fullName evidence="1">Glycosyltransferase</fullName>
    </submittedName>
</protein>
<proteinExistence type="predicted"/>
<gene>
    <name evidence="1" type="ORF">J4H85_03290</name>
</gene>
<keyword evidence="2" id="KW-1185">Reference proteome</keyword>
<comment type="caution">
    <text evidence="1">The sequence shown here is derived from an EMBL/GenBank/DDBJ whole genome shotgun (WGS) entry which is preliminary data.</text>
</comment>
<dbReference type="Proteomes" id="UP000668403">
    <property type="component" value="Unassembled WGS sequence"/>
</dbReference>
<dbReference type="Gene3D" id="3.40.50.2000">
    <property type="entry name" value="Glycogen Phosphorylase B"/>
    <property type="match status" value="2"/>
</dbReference>
<evidence type="ECO:0000313" key="1">
    <source>
        <dbReference type="EMBL" id="MBO2989024.1"/>
    </source>
</evidence>
<sequence length="382" mass="43446">MRNREPIGPIRSALLERDRDPRTPRSIRVASVPADHVYVHHLAPVDELPGVPVIERLADPDPDDPLRPAQSKWWPPVMLEPDWVREHPEFDVMHLQFGFDARTPEQVQEWIDALRETGRPLVYTVHDLRNPHHLDRRLHDAQLDVIVPQADALVTLTRGAAAEIRERWGCDAHVLPHPHVVDFATMADLAERSRPARPFRVGVHVKSLRASMDPLPVIRVLCDLAERMPDWVVQVNGHRDVLEPRGDRYDAELADFLQTAAARGALDLRIHDFLSDAELWEYLASLDVSVLPYRFGTHSGWLEACRDLGTAVVAPNCGYFSDQGPVFAYERVEDSFDTASLERALQRAHDAGRREPLSIRARRTEREGVAAAHALLYERLLR</sequence>
<dbReference type="SUPFAM" id="SSF53756">
    <property type="entry name" value="UDP-Glycosyltransferase/glycogen phosphorylase"/>
    <property type="match status" value="1"/>
</dbReference>